<dbReference type="Pfam" id="PF16476">
    <property type="entry name" value="DUF5053"/>
    <property type="match status" value="1"/>
</dbReference>
<organism evidence="1">
    <name type="scientific">bioreactor metagenome</name>
    <dbReference type="NCBI Taxonomy" id="1076179"/>
    <lineage>
        <taxon>unclassified sequences</taxon>
        <taxon>metagenomes</taxon>
        <taxon>ecological metagenomes</taxon>
    </lineage>
</organism>
<sequence>MKDLNKDLAELKKLSGDDFTRKAAGMKEIYTSAEEIAEIHRFIASGFDEVESELRQIKEDVLVRDQLAEVAKFVNLSYIAENYFHKSKTWLSQRIHGHVVSGKPRYLSDKDKKILNFALKDMADKLSSLTVS</sequence>
<dbReference type="EMBL" id="VSSQ01004103">
    <property type="protein sequence ID" value="MPM23752.1"/>
    <property type="molecule type" value="Genomic_DNA"/>
</dbReference>
<dbReference type="AlphaFoldDB" id="A0A644Y5D0"/>
<evidence type="ECO:0008006" key="2">
    <source>
        <dbReference type="Google" id="ProtNLM"/>
    </source>
</evidence>
<reference evidence="1" key="1">
    <citation type="submission" date="2019-08" db="EMBL/GenBank/DDBJ databases">
        <authorList>
            <person name="Kucharzyk K."/>
            <person name="Murdoch R.W."/>
            <person name="Higgins S."/>
            <person name="Loffler F."/>
        </authorList>
    </citation>
    <scope>NUCLEOTIDE SEQUENCE</scope>
</reference>
<protein>
    <recommendedName>
        <fullName evidence="2">DUF5053 domain-containing protein</fullName>
    </recommendedName>
</protein>
<dbReference type="InterPro" id="IPR032483">
    <property type="entry name" value="DUF5053"/>
</dbReference>
<accession>A0A644Y5D0</accession>
<evidence type="ECO:0000313" key="1">
    <source>
        <dbReference type="EMBL" id="MPM23752.1"/>
    </source>
</evidence>
<proteinExistence type="predicted"/>
<gene>
    <name evidence="1" type="ORF">SDC9_70226</name>
</gene>
<name>A0A644Y5D0_9ZZZZ</name>
<comment type="caution">
    <text evidence="1">The sequence shown here is derived from an EMBL/GenBank/DDBJ whole genome shotgun (WGS) entry which is preliminary data.</text>
</comment>